<keyword evidence="3" id="KW-1185">Reference proteome</keyword>
<feature type="transmembrane region" description="Helical" evidence="1">
    <location>
        <begin position="119"/>
        <end position="139"/>
    </location>
</feature>
<protein>
    <submittedName>
        <fullName evidence="2">Uncharacterized protein</fullName>
    </submittedName>
</protein>
<evidence type="ECO:0000313" key="3">
    <source>
        <dbReference type="Proteomes" id="UP000278035"/>
    </source>
</evidence>
<dbReference type="RefSeq" id="WP_124731817.1">
    <property type="nucleotide sequence ID" value="NZ_CBCSKC010000032.1"/>
</dbReference>
<dbReference type="KEGG" id="slj:EGC82_17055"/>
<accession>A0A3G8LY11</accession>
<dbReference type="OrthoDB" id="6270875at2"/>
<feature type="transmembrane region" description="Helical" evidence="1">
    <location>
        <begin position="26"/>
        <end position="44"/>
    </location>
</feature>
<evidence type="ECO:0000256" key="1">
    <source>
        <dbReference type="SAM" id="Phobius"/>
    </source>
</evidence>
<feature type="transmembrane region" description="Helical" evidence="1">
    <location>
        <begin position="74"/>
        <end position="95"/>
    </location>
</feature>
<dbReference type="EMBL" id="CP034015">
    <property type="protein sequence ID" value="AZG74307.1"/>
    <property type="molecule type" value="Genomic_DNA"/>
</dbReference>
<keyword evidence="1" id="KW-0472">Membrane</keyword>
<organism evidence="2 3">
    <name type="scientific">Shewanella livingstonensis</name>
    <dbReference type="NCBI Taxonomy" id="150120"/>
    <lineage>
        <taxon>Bacteria</taxon>
        <taxon>Pseudomonadati</taxon>
        <taxon>Pseudomonadota</taxon>
        <taxon>Gammaproteobacteria</taxon>
        <taxon>Alteromonadales</taxon>
        <taxon>Shewanellaceae</taxon>
        <taxon>Shewanella</taxon>
    </lineage>
</organism>
<dbReference type="Proteomes" id="UP000278035">
    <property type="component" value="Chromosome"/>
</dbReference>
<proteinExistence type="predicted"/>
<keyword evidence="1" id="KW-0812">Transmembrane</keyword>
<reference evidence="3" key="1">
    <citation type="submission" date="2018-11" db="EMBL/GenBank/DDBJ databases">
        <title>Shewanella sp. M2.</title>
        <authorList>
            <person name="Hwang Y.J."/>
            <person name="Hwang C.Y."/>
        </authorList>
    </citation>
    <scope>NUCLEOTIDE SEQUENCE [LARGE SCALE GENOMIC DNA]</scope>
    <source>
        <strain evidence="3">LMG 19866</strain>
    </source>
</reference>
<dbReference type="AlphaFoldDB" id="A0A3G8LY11"/>
<feature type="transmembrane region" description="Helical" evidence="1">
    <location>
        <begin position="50"/>
        <end position="67"/>
    </location>
</feature>
<sequence>MTDTSPELSHVDQAQTVAKPHLPKRLIGLMIIYTLSAISGLFAANSLSELSAMLCILTLMMVLAIIGRQKAGLYLLRVYCVLQLLLYSVLPIIMYDPDNLVAGPTTFDFGLFQTVVADWMIYSVLIVLGITQVWISFNAKVKAWFKPRMNLNIMSS</sequence>
<keyword evidence="1" id="KW-1133">Transmembrane helix</keyword>
<evidence type="ECO:0000313" key="2">
    <source>
        <dbReference type="EMBL" id="AZG74307.1"/>
    </source>
</evidence>
<name>A0A3G8LY11_9GAMM</name>
<gene>
    <name evidence="2" type="ORF">EGC82_17055</name>
</gene>